<feature type="transmembrane region" description="Helical" evidence="4">
    <location>
        <begin position="78"/>
        <end position="102"/>
    </location>
</feature>
<organism evidence="5 6">
    <name type="scientific">Actinidia rufa</name>
    <dbReference type="NCBI Taxonomy" id="165716"/>
    <lineage>
        <taxon>Eukaryota</taxon>
        <taxon>Viridiplantae</taxon>
        <taxon>Streptophyta</taxon>
        <taxon>Embryophyta</taxon>
        <taxon>Tracheophyta</taxon>
        <taxon>Spermatophyta</taxon>
        <taxon>Magnoliopsida</taxon>
        <taxon>eudicotyledons</taxon>
        <taxon>Gunneridae</taxon>
        <taxon>Pentapetalae</taxon>
        <taxon>asterids</taxon>
        <taxon>Ericales</taxon>
        <taxon>Actinidiaceae</taxon>
        <taxon>Actinidia</taxon>
    </lineage>
</organism>
<keyword evidence="6" id="KW-1185">Reference proteome</keyword>
<dbReference type="InterPro" id="IPR000407">
    <property type="entry name" value="GDA1_CD39_NTPase"/>
</dbReference>
<keyword evidence="4" id="KW-0812">Transmembrane</keyword>
<evidence type="ECO:0000256" key="3">
    <source>
        <dbReference type="SAM" id="MobiDB-lite"/>
    </source>
</evidence>
<keyword evidence="4" id="KW-0472">Membrane</keyword>
<dbReference type="EMBL" id="BJWL01000002">
    <property type="protein sequence ID" value="GFY82077.1"/>
    <property type="molecule type" value="Genomic_DNA"/>
</dbReference>
<dbReference type="GO" id="GO:0009134">
    <property type="term" value="P:nucleoside diphosphate catabolic process"/>
    <property type="evidence" value="ECO:0007669"/>
    <property type="project" value="TreeGrafter"/>
</dbReference>
<dbReference type="PANTHER" id="PTHR11782">
    <property type="entry name" value="ADENOSINE/GUANOSINE DIPHOSPHATASE"/>
    <property type="match status" value="1"/>
</dbReference>
<evidence type="ECO:0000256" key="4">
    <source>
        <dbReference type="SAM" id="Phobius"/>
    </source>
</evidence>
<dbReference type="AlphaFoldDB" id="A0A7J0E8S6"/>
<accession>A0A7J0E8S6</accession>
<feature type="region of interest" description="Disordered" evidence="3">
    <location>
        <begin position="502"/>
        <end position="530"/>
    </location>
</feature>
<keyword evidence="4" id="KW-1133">Transmembrane helix</keyword>
<keyword evidence="2" id="KW-0378">Hydrolase</keyword>
<dbReference type="Proteomes" id="UP000585474">
    <property type="component" value="Unassembled WGS sequence"/>
</dbReference>
<evidence type="ECO:0000313" key="5">
    <source>
        <dbReference type="EMBL" id="GFY82077.1"/>
    </source>
</evidence>
<proteinExistence type="inferred from homology"/>
<evidence type="ECO:0000256" key="2">
    <source>
        <dbReference type="ARBA" id="ARBA00022801"/>
    </source>
</evidence>
<name>A0A7J0E8S6_9ERIC</name>
<dbReference type="Gene3D" id="3.30.420.40">
    <property type="match status" value="1"/>
</dbReference>
<sequence>MIMVLPTPNRKIICDCPLLYKTCPFTANWIQKEVILILGSDASLIHAKQHRVLQRGNGGSSFSKEKASPRSPRQHEKWVRVLMVLLCLLLFAVLLFALQFYYSNWSQGKSKFYVVLDCGSTGTRVYVYQATINHKKDGSLPFLLRSLPEGFQRKPSLQSGRAYNRMETEPGFDKLVHNVSGLKGAIKPLIWWAENQIPKHAHKATSSASFMLQQGFPKITNADLASGILKLSTLACNLVTKRTTFVLSVASIYKGVGSPLSGGIGLGKRGKPGVPIHLIGAPKWEECRELAKFAVNLSEWSDQNPGIDCDLKPCALADNLPHPYGQFYAMSGFFVVYRFFNLSSDATLDDALEKGQEFCEKTWDIAKNSVAPQPFMEQYCFRAPYIVFLLREGLHITERQLIIGSGSITWTLGIGLLEAGKAFSTRAVLHRDGRVKMPLSPTVADAQQGLFGTGLGFSGSNIQLSDSAMYPSTGSVSHSDSSGSLGQMQFDNSAMASCFPHRSQMHLQSRRSQSREDLNSSVAEAHLAKV</sequence>
<gene>
    <name evidence="5" type="ORF">Acr_02g0003170</name>
</gene>
<evidence type="ECO:0000313" key="6">
    <source>
        <dbReference type="Proteomes" id="UP000585474"/>
    </source>
</evidence>
<dbReference type="Pfam" id="PF01150">
    <property type="entry name" value="GDA1_CD39"/>
    <property type="match status" value="2"/>
</dbReference>
<dbReference type="PANTHER" id="PTHR11782:SF125">
    <property type="entry name" value="APYRASE 7-RELATED"/>
    <property type="match status" value="1"/>
</dbReference>
<evidence type="ECO:0000256" key="1">
    <source>
        <dbReference type="ARBA" id="ARBA00009283"/>
    </source>
</evidence>
<dbReference type="OrthoDB" id="1094376at2759"/>
<comment type="caution">
    <text evidence="5">The sequence shown here is derived from an EMBL/GenBank/DDBJ whole genome shotgun (WGS) entry which is preliminary data.</text>
</comment>
<reference evidence="5 6" key="1">
    <citation type="submission" date="2019-07" db="EMBL/GenBank/DDBJ databases">
        <title>De Novo Assembly of kiwifruit Actinidia rufa.</title>
        <authorList>
            <person name="Sugita-Konishi S."/>
            <person name="Sato K."/>
            <person name="Mori E."/>
            <person name="Abe Y."/>
            <person name="Kisaki G."/>
            <person name="Hamano K."/>
            <person name="Suezawa K."/>
            <person name="Otani M."/>
            <person name="Fukuda T."/>
            <person name="Manabe T."/>
            <person name="Gomi K."/>
            <person name="Tabuchi M."/>
            <person name="Akimitsu K."/>
            <person name="Kataoka I."/>
        </authorList>
    </citation>
    <scope>NUCLEOTIDE SEQUENCE [LARGE SCALE GENOMIC DNA]</scope>
    <source>
        <strain evidence="6">cv. Fuchu</strain>
    </source>
</reference>
<dbReference type="GO" id="GO:0017110">
    <property type="term" value="F:nucleoside diphosphate phosphatase activity"/>
    <property type="evidence" value="ECO:0007669"/>
    <property type="project" value="TreeGrafter"/>
</dbReference>
<comment type="similarity">
    <text evidence="1">Belongs to the GDA1/CD39 NTPase family.</text>
</comment>
<protein>
    <submittedName>
        <fullName evidence="5">GDA1/CD39 nucleoside phosphatase family protein</fullName>
    </submittedName>
</protein>
<dbReference type="GO" id="GO:0016020">
    <property type="term" value="C:membrane"/>
    <property type="evidence" value="ECO:0007669"/>
    <property type="project" value="TreeGrafter"/>
</dbReference>
<dbReference type="Gene3D" id="3.30.420.150">
    <property type="entry name" value="Exopolyphosphatase. Domain 2"/>
    <property type="match status" value="1"/>
</dbReference>